<name>A0A9P9YMN4_9MUSC</name>
<protein>
    <submittedName>
        <fullName evidence="2">Uncharacterized protein</fullName>
    </submittedName>
</protein>
<evidence type="ECO:0000256" key="1">
    <source>
        <dbReference type="SAM" id="MobiDB-lite"/>
    </source>
</evidence>
<evidence type="ECO:0000313" key="3">
    <source>
        <dbReference type="Proteomes" id="UP001059596"/>
    </source>
</evidence>
<feature type="compositionally biased region" description="Basic and acidic residues" evidence="1">
    <location>
        <begin position="8"/>
        <end position="18"/>
    </location>
</feature>
<proteinExistence type="predicted"/>
<dbReference type="AlphaFoldDB" id="A0A9P9YMN4"/>
<reference evidence="2" key="1">
    <citation type="journal article" date="2023" name="Genome Biol. Evol.">
        <title>Long-read-based Genome Assembly of Drosophila gunungcola Reveals Fewer Chemosensory Genes in Flower-breeding Species.</title>
        <authorList>
            <person name="Negi A."/>
            <person name="Liao B.Y."/>
            <person name="Yeh S.D."/>
        </authorList>
    </citation>
    <scope>NUCLEOTIDE SEQUENCE</scope>
    <source>
        <strain evidence="2">Sukarami</strain>
    </source>
</reference>
<feature type="compositionally biased region" description="Low complexity" evidence="1">
    <location>
        <begin position="32"/>
        <end position="49"/>
    </location>
</feature>
<comment type="caution">
    <text evidence="2">The sequence shown here is derived from an EMBL/GenBank/DDBJ whole genome shotgun (WGS) entry which is preliminary data.</text>
</comment>
<evidence type="ECO:0000313" key="2">
    <source>
        <dbReference type="EMBL" id="KAI8039835.1"/>
    </source>
</evidence>
<keyword evidence="3" id="KW-1185">Reference proteome</keyword>
<accession>A0A9P9YMN4</accession>
<organism evidence="2 3">
    <name type="scientific">Drosophila gunungcola</name>
    <name type="common">fruit fly</name>
    <dbReference type="NCBI Taxonomy" id="103775"/>
    <lineage>
        <taxon>Eukaryota</taxon>
        <taxon>Metazoa</taxon>
        <taxon>Ecdysozoa</taxon>
        <taxon>Arthropoda</taxon>
        <taxon>Hexapoda</taxon>
        <taxon>Insecta</taxon>
        <taxon>Pterygota</taxon>
        <taxon>Neoptera</taxon>
        <taxon>Endopterygota</taxon>
        <taxon>Diptera</taxon>
        <taxon>Brachycera</taxon>
        <taxon>Muscomorpha</taxon>
        <taxon>Ephydroidea</taxon>
        <taxon>Drosophilidae</taxon>
        <taxon>Drosophila</taxon>
        <taxon>Sophophora</taxon>
    </lineage>
</organism>
<sequence>MQGQQDVQRGRTEGKDPEPNPDPDPGPDPPNKKQQAAPKNQPKNQAPKNPRSHEESESARTSRTWKMARWCLWHGYECVKLMRAHTHTHSHTHSHMSVCVQKLIRNGISLKKICGERTYVCVGGCERH</sequence>
<feature type="compositionally biased region" description="Pro residues" evidence="1">
    <location>
        <begin position="20"/>
        <end position="29"/>
    </location>
</feature>
<dbReference type="EMBL" id="JAMKOV010000005">
    <property type="protein sequence ID" value="KAI8039835.1"/>
    <property type="molecule type" value="Genomic_DNA"/>
</dbReference>
<feature type="region of interest" description="Disordered" evidence="1">
    <location>
        <begin position="1"/>
        <end position="63"/>
    </location>
</feature>
<dbReference type="Proteomes" id="UP001059596">
    <property type="component" value="Unassembled WGS sequence"/>
</dbReference>
<feature type="compositionally biased region" description="Basic and acidic residues" evidence="1">
    <location>
        <begin position="51"/>
        <end position="60"/>
    </location>
</feature>
<gene>
    <name evidence="2" type="ORF">M5D96_007259</name>
</gene>